<accession>A0A179I580</accession>
<protein>
    <recommendedName>
        <fullName evidence="1">DUF7770 domain-containing protein</fullName>
    </recommendedName>
</protein>
<name>A0A179I580_CORDF</name>
<proteinExistence type="predicted"/>
<dbReference type="Proteomes" id="UP000243081">
    <property type="component" value="Unassembled WGS sequence"/>
</dbReference>
<dbReference type="Pfam" id="PF24968">
    <property type="entry name" value="DUF7770"/>
    <property type="match status" value="1"/>
</dbReference>
<sequence>MNSNVGSSSTVEDVFWLIHDTLYSNGFPRNHPILLQSVRRFHVDALTHVRSKRGKRRVNKAEGDAGPKNYWFLVIEGETLQACLSLQPCENIRTGGLGILTLQIMDLSETMPSDLLHRQTYFCHRSNLTAKAVLETVFFNGWHKYEMVPSASGSLCGGRHHMMQMLFDLQDTCWIGPRSLQDMEVFEYLEREYVHGHWTSDGRRNILSRAFPICSGKFRPDVGRMPISEGPWERLVITKDLLTP</sequence>
<comment type="caution">
    <text evidence="2">The sequence shown here is derived from an EMBL/GenBank/DDBJ whole genome shotgun (WGS) entry which is preliminary data.</text>
</comment>
<gene>
    <name evidence="2" type="ORF">LLEC1_04789</name>
</gene>
<dbReference type="AlphaFoldDB" id="A0A179I580"/>
<organism evidence="2 3">
    <name type="scientific">Cordyceps confragosa</name>
    <name type="common">Lecanicillium lecanii</name>
    <dbReference type="NCBI Taxonomy" id="2714763"/>
    <lineage>
        <taxon>Eukaryota</taxon>
        <taxon>Fungi</taxon>
        <taxon>Dikarya</taxon>
        <taxon>Ascomycota</taxon>
        <taxon>Pezizomycotina</taxon>
        <taxon>Sordariomycetes</taxon>
        <taxon>Hypocreomycetidae</taxon>
        <taxon>Hypocreales</taxon>
        <taxon>Cordycipitaceae</taxon>
        <taxon>Akanthomyces</taxon>
    </lineage>
</organism>
<evidence type="ECO:0000259" key="1">
    <source>
        <dbReference type="Pfam" id="PF24968"/>
    </source>
</evidence>
<dbReference type="OrthoDB" id="4868331at2759"/>
<evidence type="ECO:0000313" key="2">
    <source>
        <dbReference type="EMBL" id="OAQ97051.1"/>
    </source>
</evidence>
<dbReference type="OMA" id="FFNGWHK"/>
<evidence type="ECO:0000313" key="3">
    <source>
        <dbReference type="Proteomes" id="UP000243081"/>
    </source>
</evidence>
<keyword evidence="3" id="KW-1185">Reference proteome</keyword>
<dbReference type="EMBL" id="LUKN01003701">
    <property type="protein sequence ID" value="OAQ97051.1"/>
    <property type="molecule type" value="Genomic_DNA"/>
</dbReference>
<dbReference type="InterPro" id="IPR056672">
    <property type="entry name" value="DUF7770"/>
</dbReference>
<feature type="domain" description="DUF7770" evidence="1">
    <location>
        <begin position="63"/>
        <end position="193"/>
    </location>
</feature>
<reference evidence="2 3" key="1">
    <citation type="submission" date="2016-03" db="EMBL/GenBank/DDBJ databases">
        <title>Fine-scale spatial genetic structure of a fungal parasite of coffee scale insects.</title>
        <authorList>
            <person name="Jackson D."/>
            <person name="Zemenick K.A."/>
            <person name="Malloure B."/>
            <person name="Quandt C.A."/>
            <person name="James T.Y."/>
        </authorList>
    </citation>
    <scope>NUCLEOTIDE SEQUENCE [LARGE SCALE GENOMIC DNA]</scope>
    <source>
        <strain evidence="2 3">UM487</strain>
    </source>
</reference>